<dbReference type="AlphaFoldDB" id="A0A4Y9S8B5"/>
<evidence type="ECO:0008006" key="4">
    <source>
        <dbReference type="Google" id="ProtNLM"/>
    </source>
</evidence>
<gene>
    <name evidence="2" type="ORF">E4L96_13985</name>
</gene>
<dbReference type="EMBL" id="SPVF01000175">
    <property type="protein sequence ID" value="TFW17768.1"/>
    <property type="molecule type" value="Genomic_DNA"/>
</dbReference>
<protein>
    <recommendedName>
        <fullName evidence="4">Exo-alpha-sialidase</fullName>
    </recommendedName>
</protein>
<evidence type="ECO:0000313" key="3">
    <source>
        <dbReference type="Proteomes" id="UP000298438"/>
    </source>
</evidence>
<dbReference type="RefSeq" id="WP_135207842.1">
    <property type="nucleotide sequence ID" value="NZ_SPVF01000175.1"/>
</dbReference>
<organism evidence="2 3">
    <name type="scientific">Zemynaea arenosa</name>
    <dbReference type="NCBI Taxonomy" id="2561931"/>
    <lineage>
        <taxon>Bacteria</taxon>
        <taxon>Pseudomonadati</taxon>
        <taxon>Pseudomonadota</taxon>
        <taxon>Betaproteobacteria</taxon>
        <taxon>Burkholderiales</taxon>
        <taxon>Oxalobacteraceae</taxon>
        <taxon>Telluria group</taxon>
        <taxon>Zemynaea</taxon>
    </lineage>
</organism>
<proteinExistence type="predicted"/>
<evidence type="ECO:0000256" key="1">
    <source>
        <dbReference type="SAM" id="MobiDB-lite"/>
    </source>
</evidence>
<name>A0A4Y9S8B5_9BURK</name>
<dbReference type="OrthoDB" id="1396201at2"/>
<feature type="region of interest" description="Disordered" evidence="1">
    <location>
        <begin position="150"/>
        <end position="176"/>
    </location>
</feature>
<accession>A0A4Y9S8B5</accession>
<evidence type="ECO:0000313" key="2">
    <source>
        <dbReference type="EMBL" id="TFW17768.1"/>
    </source>
</evidence>
<keyword evidence="3" id="KW-1185">Reference proteome</keyword>
<comment type="caution">
    <text evidence="2">The sequence shown here is derived from an EMBL/GenBank/DDBJ whole genome shotgun (WGS) entry which is preliminary data.</text>
</comment>
<sequence>MPDTYDNQNHDRCCDELTRLLRIMVELQAASNASLVQISGQLDTALCILEHVSRNTCTLVNETHMHGHMHTGAKLVGEAMLGLYKASHPEAALAYEQLEQMRCKMHECCPPKNEPPEPPVCVYEPCPRNPPGSGFNTAGFGQAIGPFRVVGAPFQPSGPDDEDHEPNEAPAPDSPVGPFRGFVVPGSGLKVANFSDGPGAGGDADPVVFGEYTNYGDKATPMSTVAADISGAEAGMVVMASGNWYAMYSLDGGASFTAIDPTTIFPNTADGGFCCDQVLQYAPSIDRFIWLMQFQPGSDGNSRLRIAAASPQDVINSKATAWTYWDITNGAIGIPALADTTGPLDYPDMSLGDNHLYLSVDGRGGANIGLVVVRIPLNEIQAGGTINFWFTHPGDSRSAFGAHITQNTGDEVFWCGTGSPKDNGTLQVFSWKADSTTYFWRDVSLKYNWANGTISSSAPDGNDWLQKLDNFPRFAAIGATRRNANEVWFAWSCAAGDGGHGGFNFPNPHVQVVKIDVKNGYKLLDHFPIWNPDYAFAYPSLATNDREEVGITLGWGGDTAYAQAAVGILGDFVVWYPEASDRATTRWGDYVTVRQASPQTGMFAGFGYATLKDTSTAGFHFDPWYILFGRQSVVNAGGGGIG</sequence>
<dbReference type="Proteomes" id="UP000298438">
    <property type="component" value="Unassembled WGS sequence"/>
</dbReference>
<reference evidence="2 3" key="1">
    <citation type="submission" date="2019-03" db="EMBL/GenBank/DDBJ databases">
        <title>Draft Genome Sequence of Massilia arenosa sp. nov., a Novel Massilia Species Isolated from a Sandy-loam Maize Soil.</title>
        <authorList>
            <person name="Raths R."/>
            <person name="Peta V."/>
            <person name="Bucking H."/>
        </authorList>
    </citation>
    <scope>NUCLEOTIDE SEQUENCE [LARGE SCALE GENOMIC DNA]</scope>
    <source>
        <strain evidence="2 3">MC02</strain>
    </source>
</reference>